<evidence type="ECO:0000313" key="1">
    <source>
        <dbReference type="Ensembl" id="ENSCINP00000030402.1"/>
    </source>
</evidence>
<evidence type="ECO:0000313" key="2">
    <source>
        <dbReference type="Proteomes" id="UP000008144"/>
    </source>
</evidence>
<dbReference type="AlphaFoldDB" id="H2XL70"/>
<reference evidence="1" key="4">
    <citation type="submission" date="2025-09" db="UniProtKB">
        <authorList>
            <consortium name="Ensembl"/>
        </authorList>
    </citation>
    <scope>IDENTIFICATION</scope>
</reference>
<dbReference type="GeneTree" id="ENSGT00860000136286"/>
<dbReference type="EMBL" id="EAAA01000861">
    <property type="status" value="NOT_ANNOTATED_CDS"/>
    <property type="molecule type" value="Genomic_DNA"/>
</dbReference>
<reference evidence="2" key="1">
    <citation type="journal article" date="2002" name="Science">
        <title>The draft genome of Ciona intestinalis: insights into chordate and vertebrate origins.</title>
        <authorList>
            <person name="Dehal P."/>
            <person name="Satou Y."/>
            <person name="Campbell R.K."/>
            <person name="Chapman J."/>
            <person name="Degnan B."/>
            <person name="De Tomaso A."/>
            <person name="Davidson B."/>
            <person name="Di Gregorio A."/>
            <person name="Gelpke M."/>
            <person name="Goodstein D.M."/>
            <person name="Harafuji N."/>
            <person name="Hastings K.E."/>
            <person name="Ho I."/>
            <person name="Hotta K."/>
            <person name="Huang W."/>
            <person name="Kawashima T."/>
            <person name="Lemaire P."/>
            <person name="Martinez D."/>
            <person name="Meinertzhagen I.A."/>
            <person name="Necula S."/>
            <person name="Nonaka M."/>
            <person name="Putnam N."/>
            <person name="Rash S."/>
            <person name="Saiga H."/>
            <person name="Satake M."/>
            <person name="Terry A."/>
            <person name="Yamada L."/>
            <person name="Wang H.G."/>
            <person name="Awazu S."/>
            <person name="Azumi K."/>
            <person name="Boore J."/>
            <person name="Branno M."/>
            <person name="Chin-Bow S."/>
            <person name="DeSantis R."/>
            <person name="Doyle S."/>
            <person name="Francino P."/>
            <person name="Keys D.N."/>
            <person name="Haga S."/>
            <person name="Hayashi H."/>
            <person name="Hino K."/>
            <person name="Imai K.S."/>
            <person name="Inaba K."/>
            <person name="Kano S."/>
            <person name="Kobayashi K."/>
            <person name="Kobayashi M."/>
            <person name="Lee B.I."/>
            <person name="Makabe K.W."/>
            <person name="Manohar C."/>
            <person name="Matassi G."/>
            <person name="Medina M."/>
            <person name="Mochizuki Y."/>
            <person name="Mount S."/>
            <person name="Morishita T."/>
            <person name="Miura S."/>
            <person name="Nakayama A."/>
            <person name="Nishizaka S."/>
            <person name="Nomoto H."/>
            <person name="Ohta F."/>
            <person name="Oishi K."/>
            <person name="Rigoutsos I."/>
            <person name="Sano M."/>
            <person name="Sasaki A."/>
            <person name="Sasakura Y."/>
            <person name="Shoguchi E."/>
            <person name="Shin-i T."/>
            <person name="Spagnuolo A."/>
            <person name="Stainier D."/>
            <person name="Suzuki M.M."/>
            <person name="Tassy O."/>
            <person name="Takatori N."/>
            <person name="Tokuoka M."/>
            <person name="Yagi K."/>
            <person name="Yoshizaki F."/>
            <person name="Wada S."/>
            <person name="Zhang C."/>
            <person name="Hyatt P.D."/>
            <person name="Larimer F."/>
            <person name="Detter C."/>
            <person name="Doggett N."/>
            <person name="Glavina T."/>
            <person name="Hawkins T."/>
            <person name="Richardson P."/>
            <person name="Lucas S."/>
            <person name="Kohara Y."/>
            <person name="Levine M."/>
            <person name="Satoh N."/>
            <person name="Rokhsar D.S."/>
        </authorList>
    </citation>
    <scope>NUCLEOTIDE SEQUENCE [LARGE SCALE GENOMIC DNA]</scope>
</reference>
<name>H2XL70_CIOIN</name>
<proteinExistence type="predicted"/>
<reference evidence="1" key="2">
    <citation type="journal article" date="2008" name="Genome Biol.">
        <title>Improved genome assembly and evidence-based global gene model set for the chordate Ciona intestinalis: new insight into intron and operon populations.</title>
        <authorList>
            <person name="Satou Y."/>
            <person name="Mineta K."/>
            <person name="Ogasawara M."/>
            <person name="Sasakura Y."/>
            <person name="Shoguchi E."/>
            <person name="Ueno K."/>
            <person name="Yamada L."/>
            <person name="Matsumoto J."/>
            <person name="Wasserscheid J."/>
            <person name="Dewar K."/>
            <person name="Wiley G.B."/>
            <person name="Macmil S.L."/>
            <person name="Roe B.A."/>
            <person name="Zeller R.W."/>
            <person name="Hastings K.E."/>
            <person name="Lemaire P."/>
            <person name="Lindquist E."/>
            <person name="Endo T."/>
            <person name="Hotta K."/>
            <person name="Inaba K."/>
        </authorList>
    </citation>
    <scope>NUCLEOTIDE SEQUENCE [LARGE SCALE GENOMIC DNA]</scope>
    <source>
        <strain evidence="1">wild type</strain>
    </source>
</reference>
<keyword evidence="2" id="KW-1185">Reference proteome</keyword>
<dbReference type="Proteomes" id="UP000008144">
    <property type="component" value="Chromosome 12"/>
</dbReference>
<organism evidence="1 2">
    <name type="scientific">Ciona intestinalis</name>
    <name type="common">Transparent sea squirt</name>
    <name type="synonym">Ascidia intestinalis</name>
    <dbReference type="NCBI Taxonomy" id="7719"/>
    <lineage>
        <taxon>Eukaryota</taxon>
        <taxon>Metazoa</taxon>
        <taxon>Chordata</taxon>
        <taxon>Tunicata</taxon>
        <taxon>Ascidiacea</taxon>
        <taxon>Phlebobranchia</taxon>
        <taxon>Cionidae</taxon>
        <taxon>Ciona</taxon>
    </lineage>
</organism>
<protein>
    <submittedName>
        <fullName evidence="1">Uncharacterized protein</fullName>
    </submittedName>
</protein>
<dbReference type="HOGENOM" id="CLU_3394037_0_0_1"/>
<dbReference type="InParanoid" id="H2XL70"/>
<accession>H2XL70</accession>
<sequence length="38" mass="4206">LRRKIQRGRHSRSLWGPVDGLGTKTPVSLSNIQCLGAF</sequence>
<reference evidence="1" key="3">
    <citation type="submission" date="2025-08" db="UniProtKB">
        <authorList>
            <consortium name="Ensembl"/>
        </authorList>
    </citation>
    <scope>IDENTIFICATION</scope>
</reference>
<dbReference type="Ensembl" id="ENSCINT00000036088.1">
    <property type="protein sequence ID" value="ENSCINP00000030402.1"/>
    <property type="gene ID" value="ENSCING00000018280.1"/>
</dbReference>